<accession>A0A256LIR7</accession>
<reference evidence="10 11" key="1">
    <citation type="submission" date="2017-04" db="EMBL/GenBank/DDBJ databases">
        <authorList>
            <person name="Afonso C.L."/>
            <person name="Miller P.J."/>
            <person name="Scott M.A."/>
            <person name="Spackman E."/>
            <person name="Goraichik I."/>
            <person name="Dimitrov K.M."/>
            <person name="Suarez D.L."/>
            <person name="Swayne D.E."/>
        </authorList>
    </citation>
    <scope>NUCLEOTIDE SEQUENCE [LARGE SCALE GENOMIC DNA]</scope>
    <source>
        <strain evidence="10 11">609q</strain>
    </source>
</reference>
<dbReference type="GO" id="GO:0015129">
    <property type="term" value="F:lactate transmembrane transporter activity"/>
    <property type="evidence" value="ECO:0007669"/>
    <property type="project" value="UniProtKB-UniRule"/>
</dbReference>
<evidence type="ECO:0000256" key="3">
    <source>
        <dbReference type="ARBA" id="ARBA00022448"/>
    </source>
</evidence>
<keyword evidence="4 8" id="KW-1003">Cell membrane</keyword>
<feature type="transmembrane region" description="Helical" evidence="8">
    <location>
        <begin position="6"/>
        <end position="26"/>
    </location>
</feature>
<dbReference type="PANTHER" id="PTHR30003">
    <property type="entry name" value="L-LACTATE PERMEASE"/>
    <property type="match status" value="1"/>
</dbReference>
<reference evidence="11 12" key="3">
    <citation type="submission" date="2017-09" db="EMBL/GenBank/DDBJ databases">
        <title>Tripartite evolution among Lactobacillus johnsonii, Lactobacillus taiwanensis, Lactobacillus reuteri and their rodent host.</title>
        <authorList>
            <person name="Wang T."/>
            <person name="Knowles S."/>
            <person name="Cheng C."/>
        </authorList>
    </citation>
    <scope>NUCLEOTIDE SEQUENCE [LARGE SCALE GENOMIC DNA]</scope>
    <source>
        <strain evidence="10 11">609q</strain>
        <strain evidence="9 12">609u</strain>
    </source>
</reference>
<feature type="transmembrane region" description="Helical" evidence="8">
    <location>
        <begin position="279"/>
        <end position="304"/>
    </location>
</feature>
<dbReference type="Proteomes" id="UP000215828">
    <property type="component" value="Unassembled WGS sequence"/>
</dbReference>
<gene>
    <name evidence="9" type="ORF">CBF53_01625</name>
    <name evidence="10" type="ORF">CBF70_00545</name>
</gene>
<feature type="transmembrane region" description="Helical" evidence="8">
    <location>
        <begin position="149"/>
        <end position="170"/>
    </location>
</feature>
<dbReference type="AlphaFoldDB" id="A0A256LIR7"/>
<dbReference type="NCBIfam" id="TIGR00795">
    <property type="entry name" value="lctP"/>
    <property type="match status" value="1"/>
</dbReference>
<evidence type="ECO:0000256" key="7">
    <source>
        <dbReference type="ARBA" id="ARBA00023136"/>
    </source>
</evidence>
<keyword evidence="3 8" id="KW-0813">Transport</keyword>
<evidence type="ECO:0000256" key="2">
    <source>
        <dbReference type="ARBA" id="ARBA00010100"/>
    </source>
</evidence>
<evidence type="ECO:0000313" key="9">
    <source>
        <dbReference type="EMBL" id="OYR88873.1"/>
    </source>
</evidence>
<feature type="transmembrane region" description="Helical" evidence="8">
    <location>
        <begin position="123"/>
        <end position="142"/>
    </location>
</feature>
<name>A0A256LIR7_9LACO</name>
<feature type="transmembrane region" description="Helical" evidence="8">
    <location>
        <begin position="211"/>
        <end position="233"/>
    </location>
</feature>
<comment type="similarity">
    <text evidence="2 8">Belongs to the lactate permease family.</text>
</comment>
<dbReference type="EMBL" id="NGNX01000002">
    <property type="protein sequence ID" value="OYR93341.1"/>
    <property type="molecule type" value="Genomic_DNA"/>
</dbReference>
<feature type="transmembrane region" description="Helical" evidence="8">
    <location>
        <begin position="182"/>
        <end position="204"/>
    </location>
</feature>
<evidence type="ECO:0000256" key="8">
    <source>
        <dbReference type="RuleBase" id="RU365092"/>
    </source>
</evidence>
<feature type="transmembrane region" description="Helical" evidence="8">
    <location>
        <begin position="403"/>
        <end position="426"/>
    </location>
</feature>
<keyword evidence="7 8" id="KW-0472">Membrane</keyword>
<keyword evidence="12" id="KW-1185">Reference proteome</keyword>
<dbReference type="PANTHER" id="PTHR30003:SF0">
    <property type="entry name" value="GLYCOLATE PERMEASE GLCA-RELATED"/>
    <property type="match status" value="1"/>
</dbReference>
<dbReference type="GO" id="GO:0015295">
    <property type="term" value="F:solute:proton symporter activity"/>
    <property type="evidence" value="ECO:0007669"/>
    <property type="project" value="TreeGrafter"/>
</dbReference>
<proteinExistence type="inferred from homology"/>
<feature type="transmembrane region" description="Helical" evidence="8">
    <location>
        <begin position="487"/>
        <end position="504"/>
    </location>
</feature>
<evidence type="ECO:0000256" key="5">
    <source>
        <dbReference type="ARBA" id="ARBA00022692"/>
    </source>
</evidence>
<protein>
    <recommendedName>
        <fullName evidence="8">L-lactate permease</fullName>
    </recommendedName>
</protein>
<keyword evidence="6 8" id="KW-1133">Transmembrane helix</keyword>
<comment type="function">
    <text evidence="8">Uptake of L-lactate across the membrane. Can also transport D-lactate and glycolate.</text>
</comment>
<dbReference type="InterPro" id="IPR003804">
    <property type="entry name" value="Lactate_perm"/>
</dbReference>
<evidence type="ECO:0000256" key="4">
    <source>
        <dbReference type="ARBA" id="ARBA00022475"/>
    </source>
</evidence>
<feature type="transmembrane region" description="Helical" evidence="8">
    <location>
        <begin position="33"/>
        <end position="51"/>
    </location>
</feature>
<sequence>MRKTMWINFLWALLPILWLIISLGIIGMSASRACVIGLIITIADAVLLFKQPVLNTLSGALEGIIMGIWPIMYVILAALFVYQITTESGSMQTIEKLLSSITTDKRILVLIIAWGFGGFLESIAGFGTAVAICAGILISLGLEPIQASVICLVANSTATAFGAIGLPVLTLAEVTNLNDVRLGFIVTLQLVVLVILVPFILVFLTEKSIKAFKGIGFITLMSGLGMAIPQVIIAKFTGAELPALVGSLFSILITVWLTKRKTGAVEEVENESISEIIKACSPFILVFIFVLLASSLCPPVNNFLTSVTTHLHIYLGKNPNDLPINWLSSPGTLILLAGLIGGKIQGLSFNKMFKILVKVLKTIGMTTITVCAIVGLAKVMVYAGMTNALALALVSLLGPAYPLFAPLIGALGTFLTGSATSANVLFGNLQYSAAQSLGVSKYWIVASNMTGATAGMLSPQNIAVATGAINKEGLEGKILKETIKWGSLYLLITCVFLYLGGLFAKLV</sequence>
<feature type="transmembrane region" description="Helical" evidence="8">
    <location>
        <begin position="63"/>
        <end position="85"/>
    </location>
</feature>
<evidence type="ECO:0000313" key="11">
    <source>
        <dbReference type="Proteomes" id="UP000215828"/>
    </source>
</evidence>
<evidence type="ECO:0000256" key="1">
    <source>
        <dbReference type="ARBA" id="ARBA00004651"/>
    </source>
</evidence>
<reference evidence="9" key="2">
    <citation type="submission" date="2017-05" db="EMBL/GenBank/DDBJ databases">
        <authorList>
            <person name="Lin X.B."/>
            <person name="Stothard P."/>
            <person name="Tasseva G."/>
            <person name="Walter J."/>
        </authorList>
    </citation>
    <scope>NUCLEOTIDE SEQUENCE</scope>
    <source>
        <strain evidence="9">609u</strain>
    </source>
</reference>
<comment type="subcellular location">
    <subcellularLocation>
        <location evidence="1 8">Cell membrane</location>
        <topology evidence="1 8">Multi-pass membrane protein</topology>
    </subcellularLocation>
</comment>
<evidence type="ECO:0000313" key="10">
    <source>
        <dbReference type="EMBL" id="OYR93341.1"/>
    </source>
</evidence>
<feature type="transmembrane region" description="Helical" evidence="8">
    <location>
        <begin position="324"/>
        <end position="342"/>
    </location>
</feature>
<comment type="caution">
    <text evidence="10">The sequence shown here is derived from an EMBL/GenBank/DDBJ whole genome shotgun (WGS) entry which is preliminary data.</text>
</comment>
<dbReference type="Proteomes" id="UP000216316">
    <property type="component" value="Unassembled WGS sequence"/>
</dbReference>
<organism evidence="10 11">
    <name type="scientific">Lactobacillus taiwanensis</name>
    <dbReference type="NCBI Taxonomy" id="508451"/>
    <lineage>
        <taxon>Bacteria</taxon>
        <taxon>Bacillati</taxon>
        <taxon>Bacillota</taxon>
        <taxon>Bacilli</taxon>
        <taxon>Lactobacillales</taxon>
        <taxon>Lactobacillaceae</taxon>
        <taxon>Lactobacillus</taxon>
    </lineage>
</organism>
<feature type="transmembrane region" description="Helical" evidence="8">
    <location>
        <begin position="239"/>
        <end position="258"/>
    </location>
</feature>
<dbReference type="EMBL" id="NGNV01000004">
    <property type="protein sequence ID" value="OYR88873.1"/>
    <property type="molecule type" value="Genomic_DNA"/>
</dbReference>
<dbReference type="Pfam" id="PF02652">
    <property type="entry name" value="Lactate_perm"/>
    <property type="match status" value="1"/>
</dbReference>
<evidence type="ECO:0000313" key="12">
    <source>
        <dbReference type="Proteomes" id="UP000216316"/>
    </source>
</evidence>
<keyword evidence="5 8" id="KW-0812">Transmembrane</keyword>
<dbReference type="GO" id="GO:0005886">
    <property type="term" value="C:plasma membrane"/>
    <property type="evidence" value="ECO:0007669"/>
    <property type="project" value="UniProtKB-SubCell"/>
</dbReference>
<feature type="transmembrane region" description="Helical" evidence="8">
    <location>
        <begin position="363"/>
        <end position="383"/>
    </location>
</feature>
<evidence type="ECO:0000256" key="6">
    <source>
        <dbReference type="ARBA" id="ARBA00022989"/>
    </source>
</evidence>